<dbReference type="AlphaFoldDB" id="A0A2P6NIF5"/>
<keyword evidence="3" id="KW-1185">Reference proteome</keyword>
<dbReference type="Proteomes" id="UP000241769">
    <property type="component" value="Unassembled WGS sequence"/>
</dbReference>
<organism evidence="2 3">
    <name type="scientific">Planoprotostelium fungivorum</name>
    <dbReference type="NCBI Taxonomy" id="1890364"/>
    <lineage>
        <taxon>Eukaryota</taxon>
        <taxon>Amoebozoa</taxon>
        <taxon>Evosea</taxon>
        <taxon>Variosea</taxon>
        <taxon>Cavosteliida</taxon>
        <taxon>Cavosteliaceae</taxon>
        <taxon>Planoprotostelium</taxon>
    </lineage>
</organism>
<comment type="caution">
    <text evidence="2">The sequence shown here is derived from an EMBL/GenBank/DDBJ whole genome shotgun (WGS) entry which is preliminary data.</text>
</comment>
<reference evidence="2 3" key="1">
    <citation type="journal article" date="2018" name="Genome Biol. Evol.">
        <title>Multiple Roots of Fruiting Body Formation in Amoebozoa.</title>
        <authorList>
            <person name="Hillmann F."/>
            <person name="Forbes G."/>
            <person name="Novohradska S."/>
            <person name="Ferling I."/>
            <person name="Riege K."/>
            <person name="Groth M."/>
            <person name="Westermann M."/>
            <person name="Marz M."/>
            <person name="Spaller T."/>
            <person name="Winckler T."/>
            <person name="Schaap P."/>
            <person name="Glockner G."/>
        </authorList>
    </citation>
    <scope>NUCLEOTIDE SEQUENCE [LARGE SCALE GENOMIC DNA]</scope>
    <source>
        <strain evidence="2 3">Jena</strain>
    </source>
</reference>
<gene>
    <name evidence="2" type="ORF">PROFUN_09051</name>
</gene>
<name>A0A2P6NIF5_9EUKA</name>
<feature type="region of interest" description="Disordered" evidence="1">
    <location>
        <begin position="17"/>
        <end position="41"/>
    </location>
</feature>
<accession>A0A2P6NIF5</accession>
<sequence length="41" mass="4763">MPTSYHWRVSVIQMHGHQPEKPNQVLNHPASNIEEKIKSTI</sequence>
<evidence type="ECO:0000256" key="1">
    <source>
        <dbReference type="SAM" id="MobiDB-lite"/>
    </source>
</evidence>
<protein>
    <submittedName>
        <fullName evidence="2">Uncharacterized protein</fullName>
    </submittedName>
</protein>
<proteinExistence type="predicted"/>
<dbReference type="InParanoid" id="A0A2P6NIF5"/>
<evidence type="ECO:0000313" key="2">
    <source>
        <dbReference type="EMBL" id="PRP83719.1"/>
    </source>
</evidence>
<dbReference type="EMBL" id="MDYQ01000077">
    <property type="protein sequence ID" value="PRP83719.1"/>
    <property type="molecule type" value="Genomic_DNA"/>
</dbReference>
<evidence type="ECO:0000313" key="3">
    <source>
        <dbReference type="Proteomes" id="UP000241769"/>
    </source>
</evidence>